<protein>
    <submittedName>
        <fullName evidence="1">Uncharacterized protein</fullName>
    </submittedName>
</protein>
<sequence length="139" mass="15873">MSYFMRGGYQFGRFAGQLGDGAAMYVGLFRIFTFPSVFNCAEYSTIKIIQLATTQYQTHTSTPELMIGSEVVERVNRFTYLGGLIRSCGLVFDEISTRIQEACPAFANSRHLWRKRDIRLTTKRTGLLCTSSFRPTLWQ</sequence>
<name>A0A183LWH2_9TREM</name>
<evidence type="ECO:0000313" key="1">
    <source>
        <dbReference type="EMBL" id="VDO79919.1"/>
    </source>
</evidence>
<accession>A0A183LWH2</accession>
<dbReference type="EMBL" id="UZAI01003455">
    <property type="protein sequence ID" value="VDO79919.1"/>
    <property type="molecule type" value="Genomic_DNA"/>
</dbReference>
<organism evidence="1 2">
    <name type="scientific">Schistosoma margrebowiei</name>
    <dbReference type="NCBI Taxonomy" id="48269"/>
    <lineage>
        <taxon>Eukaryota</taxon>
        <taxon>Metazoa</taxon>
        <taxon>Spiralia</taxon>
        <taxon>Lophotrochozoa</taxon>
        <taxon>Platyhelminthes</taxon>
        <taxon>Trematoda</taxon>
        <taxon>Digenea</taxon>
        <taxon>Strigeidida</taxon>
        <taxon>Schistosomatoidea</taxon>
        <taxon>Schistosomatidae</taxon>
        <taxon>Schistosoma</taxon>
    </lineage>
</organism>
<reference evidence="1 2" key="1">
    <citation type="submission" date="2018-11" db="EMBL/GenBank/DDBJ databases">
        <authorList>
            <consortium name="Pathogen Informatics"/>
        </authorList>
    </citation>
    <scope>NUCLEOTIDE SEQUENCE [LARGE SCALE GENOMIC DNA]</scope>
    <source>
        <strain evidence="1 2">Zambia</strain>
    </source>
</reference>
<dbReference type="Proteomes" id="UP000277204">
    <property type="component" value="Unassembled WGS sequence"/>
</dbReference>
<gene>
    <name evidence="1" type="ORF">SMRZ_LOCUS8147</name>
</gene>
<keyword evidence="2" id="KW-1185">Reference proteome</keyword>
<evidence type="ECO:0000313" key="2">
    <source>
        <dbReference type="Proteomes" id="UP000277204"/>
    </source>
</evidence>
<dbReference type="AlphaFoldDB" id="A0A183LWH2"/>
<proteinExistence type="predicted"/>